<dbReference type="GeneID" id="20805987"/>
<organism evidence="1">
    <name type="scientific">Aphanomyces astaci</name>
    <name type="common">Crayfish plague agent</name>
    <dbReference type="NCBI Taxonomy" id="112090"/>
    <lineage>
        <taxon>Eukaryota</taxon>
        <taxon>Sar</taxon>
        <taxon>Stramenopiles</taxon>
        <taxon>Oomycota</taxon>
        <taxon>Saprolegniomycetes</taxon>
        <taxon>Saprolegniales</taxon>
        <taxon>Verrucalvaceae</taxon>
        <taxon>Aphanomyces</taxon>
    </lineage>
</organism>
<reference evidence="1" key="1">
    <citation type="submission" date="2013-12" db="EMBL/GenBank/DDBJ databases">
        <title>The Genome Sequence of Aphanomyces astaci APO3.</title>
        <authorList>
            <consortium name="The Broad Institute Genomics Platform"/>
            <person name="Russ C."/>
            <person name="Tyler B."/>
            <person name="van West P."/>
            <person name="Dieguez-Uribeondo J."/>
            <person name="Young S.K."/>
            <person name="Zeng Q."/>
            <person name="Gargeya S."/>
            <person name="Fitzgerald M."/>
            <person name="Abouelleil A."/>
            <person name="Alvarado L."/>
            <person name="Chapman S.B."/>
            <person name="Gainer-Dewar J."/>
            <person name="Goldberg J."/>
            <person name="Griggs A."/>
            <person name="Gujja S."/>
            <person name="Hansen M."/>
            <person name="Howarth C."/>
            <person name="Imamovic A."/>
            <person name="Ireland A."/>
            <person name="Larimer J."/>
            <person name="McCowan C."/>
            <person name="Murphy C."/>
            <person name="Pearson M."/>
            <person name="Poon T.W."/>
            <person name="Priest M."/>
            <person name="Roberts A."/>
            <person name="Saif S."/>
            <person name="Shea T."/>
            <person name="Sykes S."/>
            <person name="Wortman J."/>
            <person name="Nusbaum C."/>
            <person name="Birren B."/>
        </authorList>
    </citation>
    <scope>NUCLEOTIDE SEQUENCE [LARGE SCALE GENOMIC DNA]</scope>
    <source>
        <strain evidence="1">APO3</strain>
    </source>
</reference>
<dbReference type="RefSeq" id="XP_009826634.1">
    <property type="nucleotide sequence ID" value="XM_009828332.1"/>
</dbReference>
<protein>
    <submittedName>
        <fullName evidence="1">Uncharacterized protein</fullName>
    </submittedName>
</protein>
<accession>W4GW05</accession>
<dbReference type="AlphaFoldDB" id="W4GW05"/>
<gene>
    <name evidence="1" type="ORF">H257_03991</name>
</gene>
<evidence type="ECO:0000313" key="1">
    <source>
        <dbReference type="EMBL" id="ETV83204.1"/>
    </source>
</evidence>
<dbReference type="EMBL" id="KI913120">
    <property type="protein sequence ID" value="ETV83204.1"/>
    <property type="molecule type" value="Genomic_DNA"/>
</dbReference>
<dbReference type="VEuPathDB" id="FungiDB:H257_03991"/>
<proteinExistence type="predicted"/>
<sequence>MTPSSPLTSVVQLQELATVERVLETVDNRTHGPWRSRACGFVVHKPFMQHVKNAAMYVLHELIRAKDNLNESLKQG</sequence>
<name>W4GW05_APHAT</name>